<protein>
    <recommendedName>
        <fullName evidence="6">Cell shape-determining protein MreB</fullName>
    </recommendedName>
</protein>
<evidence type="ECO:0000256" key="2">
    <source>
        <dbReference type="ARBA" id="ARBA00022741"/>
    </source>
</evidence>
<keyword evidence="1 6" id="KW-0963">Cytoplasm</keyword>
<proteinExistence type="inferred from homology"/>
<evidence type="ECO:0000256" key="6">
    <source>
        <dbReference type="HAMAP-Rule" id="MF_02207"/>
    </source>
</evidence>
<evidence type="ECO:0000256" key="4">
    <source>
        <dbReference type="ARBA" id="ARBA00022960"/>
    </source>
</evidence>
<comment type="similarity">
    <text evidence="5 6">Belongs to the FtsA/MreB family.</text>
</comment>
<comment type="caution">
    <text evidence="7">The sequence shown here is derived from an EMBL/GenBank/DDBJ whole genome shotgun (WGS) entry which is preliminary data.</text>
</comment>
<dbReference type="Proteomes" id="UP000094570">
    <property type="component" value="Unassembled WGS sequence"/>
</dbReference>
<dbReference type="GO" id="GO:0008360">
    <property type="term" value="P:regulation of cell shape"/>
    <property type="evidence" value="ECO:0007669"/>
    <property type="project" value="UniProtKB-UniRule"/>
</dbReference>
<dbReference type="STRING" id="1008305.A4H02_05420"/>
<evidence type="ECO:0000256" key="1">
    <source>
        <dbReference type="ARBA" id="ARBA00022490"/>
    </source>
</evidence>
<keyword evidence="2 6" id="KW-0547">Nucleotide-binding</keyword>
<keyword evidence="3 6" id="KW-0067">ATP-binding</keyword>
<organism evidence="7 8">
    <name type="scientific">Fervidobacterium thailandense</name>
    <dbReference type="NCBI Taxonomy" id="1008305"/>
    <lineage>
        <taxon>Bacteria</taxon>
        <taxon>Thermotogati</taxon>
        <taxon>Thermotogota</taxon>
        <taxon>Thermotogae</taxon>
        <taxon>Thermotogales</taxon>
        <taxon>Fervidobacteriaceae</taxon>
        <taxon>Fervidobacterium</taxon>
    </lineage>
</organism>
<dbReference type="PRINTS" id="PR01652">
    <property type="entry name" value="SHAPEPROTEIN"/>
</dbReference>
<dbReference type="PANTHER" id="PTHR42749:SF1">
    <property type="entry name" value="CELL SHAPE-DETERMINING PROTEIN MREB"/>
    <property type="match status" value="1"/>
</dbReference>
<dbReference type="Pfam" id="PF06723">
    <property type="entry name" value="MreB_Mbl"/>
    <property type="match status" value="1"/>
</dbReference>
<dbReference type="RefSeq" id="WP_069293151.1">
    <property type="nucleotide sequence ID" value="NZ_CP140110.1"/>
</dbReference>
<feature type="binding site" evidence="6">
    <location>
        <begin position="12"/>
        <end position="14"/>
    </location>
    <ligand>
        <name>ATP</name>
        <dbReference type="ChEBI" id="CHEBI:30616"/>
    </ligand>
</feature>
<name>A0A1E3G451_9BACT</name>
<keyword evidence="4 6" id="KW-0133">Cell shape</keyword>
<reference evidence="8" key="1">
    <citation type="submission" date="2016-04" db="EMBL/GenBank/DDBJ databases">
        <title>The genome sequence project of a novel Fervidobacterium isolate from a hot spring in Thailand.</title>
        <authorList>
            <person name="Gonzalez J.M."/>
            <person name="Cuecas A."/>
            <person name="Kanoksilapatham W."/>
        </authorList>
    </citation>
    <scope>NUCLEOTIDE SEQUENCE [LARGE SCALE GENOMIC DNA]</scope>
    <source>
        <strain evidence="8">FC2004</strain>
    </source>
</reference>
<dbReference type="NCBIfam" id="NF010539">
    <property type="entry name" value="PRK13927.1"/>
    <property type="match status" value="1"/>
</dbReference>
<dbReference type="OrthoDB" id="9768127at2"/>
<dbReference type="AlphaFoldDB" id="A0A1E3G451"/>
<feature type="binding site" evidence="6">
    <location>
        <begin position="284"/>
        <end position="287"/>
    </location>
    <ligand>
        <name>ATP</name>
        <dbReference type="ChEBI" id="CHEBI:30616"/>
    </ligand>
</feature>
<dbReference type="PANTHER" id="PTHR42749">
    <property type="entry name" value="CELL SHAPE-DETERMINING PROTEIN MREB"/>
    <property type="match status" value="1"/>
</dbReference>
<sequence>MAKNDLGIDLGTANFVVYQQGKGIVLNEPSVVAIERRTGKILAIGNEAKEMFGKTPEDKIIAAKPMKDGVIADYTIISEVLKYFMKKLNRGLFFKCNMVIGIPTKTTSVEQRAVYDAALKAGAKRVHVVLEPIAAAIGIGLDVMKPVGNMIVDIGGGTSDIAVISLGGIVVGDSIKLAGNAFDEAIVKGVRRTFGLIIGDNTAEEIKIKVGKIHPEVEDLQLEIRGRDAITGLPRTEVITSTDVYRMIKPVFENIIARIKLVLEKTPPELSADIVEHGIVLTGGGALLRGIDRAIEEEIGVPCRIADEPLMCVAKGTGILLEDEKLLNHVAVAYEK</sequence>
<evidence type="ECO:0000313" key="8">
    <source>
        <dbReference type="Proteomes" id="UP000094570"/>
    </source>
</evidence>
<dbReference type="EMBL" id="LWAF01000006">
    <property type="protein sequence ID" value="ODN30468.1"/>
    <property type="molecule type" value="Genomic_DNA"/>
</dbReference>
<dbReference type="GO" id="GO:0005524">
    <property type="term" value="F:ATP binding"/>
    <property type="evidence" value="ECO:0007669"/>
    <property type="project" value="UniProtKB-KW"/>
</dbReference>
<feature type="binding site" evidence="6">
    <location>
        <begin position="156"/>
        <end position="158"/>
    </location>
    <ligand>
        <name>ATP</name>
        <dbReference type="ChEBI" id="CHEBI:30616"/>
    </ligand>
</feature>
<dbReference type="GO" id="GO:0000902">
    <property type="term" value="P:cell morphogenesis"/>
    <property type="evidence" value="ECO:0007669"/>
    <property type="project" value="InterPro"/>
</dbReference>
<evidence type="ECO:0000256" key="3">
    <source>
        <dbReference type="ARBA" id="ARBA00022840"/>
    </source>
</evidence>
<comment type="subunit">
    <text evidence="6">Forms polymers.</text>
</comment>
<evidence type="ECO:0000313" key="7">
    <source>
        <dbReference type="EMBL" id="ODN30468.1"/>
    </source>
</evidence>
<dbReference type="InterPro" id="IPR056546">
    <property type="entry name" value="MreB_MamK-like"/>
</dbReference>
<dbReference type="HAMAP" id="MF_02207">
    <property type="entry name" value="MreB"/>
    <property type="match status" value="1"/>
</dbReference>
<dbReference type="GO" id="GO:0005737">
    <property type="term" value="C:cytoplasm"/>
    <property type="evidence" value="ECO:0007669"/>
    <property type="project" value="UniProtKB-SubCell"/>
</dbReference>
<dbReference type="SUPFAM" id="SSF53067">
    <property type="entry name" value="Actin-like ATPase domain"/>
    <property type="match status" value="2"/>
</dbReference>
<accession>A0A1E3G451</accession>
<gene>
    <name evidence="6" type="primary">mreB</name>
    <name evidence="7" type="ORF">A4H02_05420</name>
</gene>
<dbReference type="Gene3D" id="3.30.420.40">
    <property type="match status" value="3"/>
</dbReference>
<dbReference type="InterPro" id="IPR004753">
    <property type="entry name" value="MreB"/>
</dbReference>
<comment type="subcellular location">
    <subcellularLocation>
        <location evidence="6">Cytoplasm</location>
    </subcellularLocation>
    <text evidence="6">Membrane-associated.</text>
</comment>
<feature type="binding site" evidence="6">
    <location>
        <begin position="204"/>
        <end position="207"/>
    </location>
    <ligand>
        <name>ATP</name>
        <dbReference type="ChEBI" id="CHEBI:30616"/>
    </ligand>
</feature>
<comment type="function">
    <text evidence="6">Forms membrane-associated dynamic filaments that are essential for cell shape determination. Acts by regulating cell wall synthesis and cell elongation, and thus cell shape. A feedback loop between cell geometry and MreB localization may maintain elongated cell shape by targeting cell wall growth to regions of negative cell wall curvature.</text>
</comment>
<dbReference type="InterPro" id="IPR043129">
    <property type="entry name" value="ATPase_NBD"/>
</dbReference>
<dbReference type="CDD" id="cd10225">
    <property type="entry name" value="ASKHA_NBD_MreB-like"/>
    <property type="match status" value="1"/>
</dbReference>
<evidence type="ECO:0000256" key="5">
    <source>
        <dbReference type="ARBA" id="ARBA00023458"/>
    </source>
</evidence>
<dbReference type="NCBIfam" id="TIGR00904">
    <property type="entry name" value="mreB"/>
    <property type="match status" value="1"/>
</dbReference>
<keyword evidence="8" id="KW-1185">Reference proteome</keyword>